<gene>
    <name evidence="2" type="ORF">ECRASSUSDP1_LOCUS27840</name>
</gene>
<dbReference type="EMBL" id="CAMPGE010028719">
    <property type="protein sequence ID" value="CAI2386231.1"/>
    <property type="molecule type" value="Genomic_DNA"/>
</dbReference>
<evidence type="ECO:0000256" key="1">
    <source>
        <dbReference type="SAM" id="Phobius"/>
    </source>
</evidence>
<reference evidence="2" key="1">
    <citation type="submission" date="2023-07" db="EMBL/GenBank/DDBJ databases">
        <authorList>
            <consortium name="AG Swart"/>
            <person name="Singh M."/>
            <person name="Singh A."/>
            <person name="Seah K."/>
            <person name="Emmerich C."/>
        </authorList>
    </citation>
    <scope>NUCLEOTIDE SEQUENCE</scope>
    <source>
        <strain evidence="2">DP1</strain>
    </source>
</reference>
<organism evidence="2 3">
    <name type="scientific">Euplotes crassus</name>
    <dbReference type="NCBI Taxonomy" id="5936"/>
    <lineage>
        <taxon>Eukaryota</taxon>
        <taxon>Sar</taxon>
        <taxon>Alveolata</taxon>
        <taxon>Ciliophora</taxon>
        <taxon>Intramacronucleata</taxon>
        <taxon>Spirotrichea</taxon>
        <taxon>Hypotrichia</taxon>
        <taxon>Euplotida</taxon>
        <taxon>Euplotidae</taxon>
        <taxon>Moneuplotes</taxon>
    </lineage>
</organism>
<dbReference type="Proteomes" id="UP001295684">
    <property type="component" value="Unassembled WGS sequence"/>
</dbReference>
<comment type="caution">
    <text evidence="2">The sequence shown here is derived from an EMBL/GenBank/DDBJ whole genome shotgun (WGS) entry which is preliminary data.</text>
</comment>
<evidence type="ECO:0000313" key="3">
    <source>
        <dbReference type="Proteomes" id="UP001295684"/>
    </source>
</evidence>
<evidence type="ECO:0000313" key="2">
    <source>
        <dbReference type="EMBL" id="CAI2386231.1"/>
    </source>
</evidence>
<accession>A0AAD1Y6E6</accession>
<feature type="transmembrane region" description="Helical" evidence="1">
    <location>
        <begin position="40"/>
        <end position="62"/>
    </location>
</feature>
<name>A0AAD1Y6E6_EUPCR</name>
<keyword evidence="1" id="KW-0812">Transmembrane</keyword>
<proteinExistence type="predicted"/>
<keyword evidence="1" id="KW-1133">Transmembrane helix</keyword>
<sequence>MHLLIVYSFPLICRDFTVIDEVCFINSYVLLLVKLSISRFVMLSSIAIKKFLVSFYFLFLILRVRIRELTLLSRFELLNRNIITLFLKPCILLIQFCRYSDIIKLNMLEKNFKVL</sequence>
<keyword evidence="1" id="KW-0472">Membrane</keyword>
<protein>
    <submittedName>
        <fullName evidence="2">Uncharacterized protein</fullName>
    </submittedName>
</protein>
<keyword evidence="3" id="KW-1185">Reference proteome</keyword>
<dbReference type="AlphaFoldDB" id="A0AAD1Y6E6"/>